<keyword evidence="2" id="KW-1133">Transmembrane helix</keyword>
<accession>A0A9P6JDV3</accession>
<gene>
    <name evidence="4" type="ORF">BGZ65_000523</name>
</gene>
<keyword evidence="1" id="KW-0238">DNA-binding</keyword>
<dbReference type="InterPro" id="IPR010095">
    <property type="entry name" value="Cas12f1-like_TNB"/>
</dbReference>
<organism evidence="4 5">
    <name type="scientific">Modicella reniformis</name>
    <dbReference type="NCBI Taxonomy" id="1440133"/>
    <lineage>
        <taxon>Eukaryota</taxon>
        <taxon>Fungi</taxon>
        <taxon>Fungi incertae sedis</taxon>
        <taxon>Mucoromycota</taxon>
        <taxon>Mortierellomycotina</taxon>
        <taxon>Mortierellomycetes</taxon>
        <taxon>Mortierellales</taxon>
        <taxon>Mortierellaceae</taxon>
        <taxon>Modicella</taxon>
    </lineage>
</organism>
<evidence type="ECO:0000256" key="1">
    <source>
        <dbReference type="ARBA" id="ARBA00023125"/>
    </source>
</evidence>
<protein>
    <recommendedName>
        <fullName evidence="3">Cas12f1-like TNB domain-containing protein</fullName>
    </recommendedName>
</protein>
<comment type="caution">
    <text evidence="4">The sequence shown here is derived from an EMBL/GenBank/DDBJ whole genome shotgun (WGS) entry which is preliminary data.</text>
</comment>
<evidence type="ECO:0000259" key="3">
    <source>
        <dbReference type="Pfam" id="PF07282"/>
    </source>
</evidence>
<keyword evidence="5" id="KW-1185">Reference proteome</keyword>
<feature type="domain" description="Cas12f1-like TNB" evidence="3">
    <location>
        <begin position="135"/>
        <end position="189"/>
    </location>
</feature>
<evidence type="ECO:0000313" key="5">
    <source>
        <dbReference type="Proteomes" id="UP000749646"/>
    </source>
</evidence>
<dbReference type="Proteomes" id="UP000749646">
    <property type="component" value="Unassembled WGS sequence"/>
</dbReference>
<feature type="non-terminal residue" evidence="4">
    <location>
        <position position="193"/>
    </location>
</feature>
<evidence type="ECO:0000256" key="2">
    <source>
        <dbReference type="SAM" id="Phobius"/>
    </source>
</evidence>
<dbReference type="EMBL" id="JAAAHW010005839">
    <property type="protein sequence ID" value="KAF9965988.1"/>
    <property type="molecule type" value="Genomic_DNA"/>
</dbReference>
<dbReference type="GO" id="GO:0003677">
    <property type="term" value="F:DNA binding"/>
    <property type="evidence" value="ECO:0007669"/>
    <property type="project" value="UniProtKB-KW"/>
</dbReference>
<evidence type="ECO:0000313" key="4">
    <source>
        <dbReference type="EMBL" id="KAF9965988.1"/>
    </source>
</evidence>
<dbReference type="OrthoDB" id="2285535at2759"/>
<keyword evidence="2" id="KW-0472">Membrane</keyword>
<dbReference type="AlphaFoldDB" id="A0A9P6JDV3"/>
<proteinExistence type="predicted"/>
<keyword evidence="2" id="KW-0812">Transmembrane</keyword>
<reference evidence="4" key="1">
    <citation type="journal article" date="2020" name="Fungal Divers.">
        <title>Resolving the Mortierellaceae phylogeny through synthesis of multi-gene phylogenetics and phylogenomics.</title>
        <authorList>
            <person name="Vandepol N."/>
            <person name="Liber J."/>
            <person name="Desiro A."/>
            <person name="Na H."/>
            <person name="Kennedy M."/>
            <person name="Barry K."/>
            <person name="Grigoriev I.V."/>
            <person name="Miller A.N."/>
            <person name="O'Donnell K."/>
            <person name="Stajich J.E."/>
            <person name="Bonito G."/>
        </authorList>
    </citation>
    <scope>NUCLEOTIDE SEQUENCE</scope>
    <source>
        <strain evidence="4">MES-2147</strain>
    </source>
</reference>
<feature type="transmembrane region" description="Helical" evidence="2">
    <location>
        <begin position="119"/>
        <end position="140"/>
    </location>
</feature>
<feature type="non-terminal residue" evidence="4">
    <location>
        <position position="1"/>
    </location>
</feature>
<name>A0A9P6JDV3_9FUNG</name>
<sequence length="193" mass="21393">LKFRHWLETLKSPDFPAPAPGASAAVRAAVVAVAGVGANVAAIESNLPSLDKDPAARATTEDTVNELLDTFYNKNDSQFLKYSWDARKAHIGEFDLVTDRLLSMIGDSSGQKRRRNHKAIIAIGQFAFGSHGLWIIVVGINEYYTSKRCPNCKREGTESDDFVGITTMRRLFCRRCRTPFHRDVMAASNMTNA</sequence>
<dbReference type="Pfam" id="PF07282">
    <property type="entry name" value="Cas12f1-like_TNB"/>
    <property type="match status" value="1"/>
</dbReference>